<dbReference type="AlphaFoldDB" id="A0A917DG10"/>
<proteinExistence type="predicted"/>
<dbReference type="EMBL" id="BMFG01000010">
    <property type="protein sequence ID" value="GGD32769.1"/>
    <property type="molecule type" value="Genomic_DNA"/>
</dbReference>
<organism evidence="1 2">
    <name type="scientific">Flavobacterium orientale</name>
    <dbReference type="NCBI Taxonomy" id="1756020"/>
    <lineage>
        <taxon>Bacteria</taxon>
        <taxon>Pseudomonadati</taxon>
        <taxon>Bacteroidota</taxon>
        <taxon>Flavobacteriia</taxon>
        <taxon>Flavobacteriales</taxon>
        <taxon>Flavobacteriaceae</taxon>
        <taxon>Flavobacterium</taxon>
    </lineage>
</organism>
<name>A0A917DG10_9FLAO</name>
<protein>
    <submittedName>
        <fullName evidence="1">Uncharacterized protein</fullName>
    </submittedName>
</protein>
<reference evidence="1" key="1">
    <citation type="journal article" date="2014" name="Int. J. Syst. Evol. Microbiol.">
        <title>Complete genome sequence of Corynebacterium casei LMG S-19264T (=DSM 44701T), isolated from a smear-ripened cheese.</title>
        <authorList>
            <consortium name="US DOE Joint Genome Institute (JGI-PGF)"/>
            <person name="Walter F."/>
            <person name="Albersmeier A."/>
            <person name="Kalinowski J."/>
            <person name="Ruckert C."/>
        </authorList>
    </citation>
    <scope>NUCLEOTIDE SEQUENCE</scope>
    <source>
        <strain evidence="1">CGMCC 1.12506</strain>
    </source>
</reference>
<gene>
    <name evidence="1" type="ORF">GCM10011343_23530</name>
</gene>
<keyword evidence="2" id="KW-1185">Reference proteome</keyword>
<comment type="caution">
    <text evidence="1">The sequence shown here is derived from an EMBL/GenBank/DDBJ whole genome shotgun (WGS) entry which is preliminary data.</text>
</comment>
<reference evidence="1" key="2">
    <citation type="submission" date="2020-09" db="EMBL/GenBank/DDBJ databases">
        <authorList>
            <person name="Sun Q."/>
            <person name="Zhou Y."/>
        </authorList>
    </citation>
    <scope>NUCLEOTIDE SEQUENCE</scope>
    <source>
        <strain evidence="1">CGMCC 1.12506</strain>
    </source>
</reference>
<evidence type="ECO:0000313" key="1">
    <source>
        <dbReference type="EMBL" id="GGD32769.1"/>
    </source>
</evidence>
<accession>A0A917DG10</accession>
<evidence type="ECO:0000313" key="2">
    <source>
        <dbReference type="Proteomes" id="UP000625735"/>
    </source>
</evidence>
<sequence>MGVLVVLLGFAVLVGYYYNDLKEDPEIQSRVQELRDVGENDELIYEDGDAALNEDVNVEPIDSITTFFKN</sequence>
<dbReference type="Proteomes" id="UP000625735">
    <property type="component" value="Unassembled WGS sequence"/>
</dbReference>